<name>A0ACB0L0J0_TRIPR</name>
<keyword evidence="2" id="KW-1185">Reference proteome</keyword>
<evidence type="ECO:0000313" key="1">
    <source>
        <dbReference type="EMBL" id="CAJ2662923.1"/>
    </source>
</evidence>
<organism evidence="1 2">
    <name type="scientific">Trifolium pratense</name>
    <name type="common">Red clover</name>
    <dbReference type="NCBI Taxonomy" id="57577"/>
    <lineage>
        <taxon>Eukaryota</taxon>
        <taxon>Viridiplantae</taxon>
        <taxon>Streptophyta</taxon>
        <taxon>Embryophyta</taxon>
        <taxon>Tracheophyta</taxon>
        <taxon>Spermatophyta</taxon>
        <taxon>Magnoliopsida</taxon>
        <taxon>eudicotyledons</taxon>
        <taxon>Gunneridae</taxon>
        <taxon>Pentapetalae</taxon>
        <taxon>rosids</taxon>
        <taxon>fabids</taxon>
        <taxon>Fabales</taxon>
        <taxon>Fabaceae</taxon>
        <taxon>Papilionoideae</taxon>
        <taxon>50 kb inversion clade</taxon>
        <taxon>NPAAA clade</taxon>
        <taxon>Hologalegina</taxon>
        <taxon>IRL clade</taxon>
        <taxon>Trifolieae</taxon>
        <taxon>Trifolium</taxon>
    </lineage>
</organism>
<gene>
    <name evidence="1" type="ORF">MILVUS5_LOCUS28448</name>
</gene>
<comment type="caution">
    <text evidence="1">The sequence shown here is derived from an EMBL/GenBank/DDBJ whole genome shotgun (WGS) entry which is preliminary data.</text>
</comment>
<dbReference type="Proteomes" id="UP001177021">
    <property type="component" value="Unassembled WGS sequence"/>
</dbReference>
<reference evidence="1" key="1">
    <citation type="submission" date="2023-10" db="EMBL/GenBank/DDBJ databases">
        <authorList>
            <person name="Rodriguez Cubillos JULIANA M."/>
            <person name="De Vega J."/>
        </authorList>
    </citation>
    <scope>NUCLEOTIDE SEQUENCE</scope>
</reference>
<proteinExistence type="predicted"/>
<protein>
    <submittedName>
        <fullName evidence="1">Uncharacterized protein</fullName>
    </submittedName>
</protein>
<accession>A0ACB0L0J0</accession>
<evidence type="ECO:0000313" key="2">
    <source>
        <dbReference type="Proteomes" id="UP001177021"/>
    </source>
</evidence>
<dbReference type="EMBL" id="CASHSV030000409">
    <property type="protein sequence ID" value="CAJ2662923.1"/>
    <property type="molecule type" value="Genomic_DNA"/>
</dbReference>
<sequence>MDNGEWDLMAIVHSCKATTSTNPPITFETSPQPKTPIPTTTTTNNGIFTQNTIPSYFNDFTVIQENHPVPVTPLKPTDFIDLEKLKINFNHNNTLYIPTTISPNPTTSSLTSTTITPTSSTTIIPTYITAAPFESVYNHQLVPQQSLRQHNQLPVLQPQTPITITTNNIIRPQNTTPSYFNDFTVIQENNSIPISPFKQTNYIDLEKFRFNFNPLQISTLNPNSTTITTPTIITTPTASIPTLIPATNIFSPNSAITIPASSTTTLLTHIPTSHFDRAYNHPSVPQQPPRHHNQPPNLQPETSSRVLPNIYPQQPKCKSRKR</sequence>